<dbReference type="Proteomes" id="UP000669060">
    <property type="component" value="Unassembled WGS sequence"/>
</dbReference>
<dbReference type="SUPFAM" id="SSF53254">
    <property type="entry name" value="Phosphoglycerate mutase-like"/>
    <property type="match status" value="1"/>
</dbReference>
<dbReference type="Gene3D" id="3.40.50.1240">
    <property type="entry name" value="Phosphoglycerate mutase-like"/>
    <property type="match status" value="1"/>
</dbReference>
<dbReference type="InterPro" id="IPR029033">
    <property type="entry name" value="His_PPase_superfam"/>
</dbReference>
<comment type="caution">
    <text evidence="1">The sequence shown here is derived from an EMBL/GenBank/DDBJ whole genome shotgun (WGS) entry which is preliminary data.</text>
</comment>
<accession>A0ABS3TJB3</accession>
<dbReference type="CDD" id="cd07067">
    <property type="entry name" value="HP_PGM_like"/>
    <property type="match status" value="1"/>
</dbReference>
<organism evidence="1 2">
    <name type="scientific">Pseudomonas schmalbachii</name>
    <dbReference type="NCBI Taxonomy" id="2816993"/>
    <lineage>
        <taxon>Bacteria</taxon>
        <taxon>Pseudomonadati</taxon>
        <taxon>Pseudomonadota</taxon>
        <taxon>Gammaproteobacteria</taxon>
        <taxon>Pseudomonadales</taxon>
        <taxon>Pseudomonadaceae</taxon>
        <taxon>Pseudomonas</taxon>
    </lineage>
</organism>
<gene>
    <name evidence="1" type="ORF">JFY56_00760</name>
</gene>
<reference evidence="1 2" key="1">
    <citation type="submission" date="2020-12" db="EMBL/GenBank/DDBJ databases">
        <title>Pseudomonas schmalbachii sp. nov. isolated from millipede gut.</title>
        <authorList>
            <person name="Shelomi M."/>
        </authorList>
    </citation>
    <scope>NUCLEOTIDE SEQUENCE [LARGE SCALE GENOMIC DNA]</scope>
    <source>
        <strain evidence="1 2">Milli4</strain>
    </source>
</reference>
<evidence type="ECO:0000313" key="1">
    <source>
        <dbReference type="EMBL" id="MBO3273751.1"/>
    </source>
</evidence>
<name>A0ABS3TJB3_9PSED</name>
<protein>
    <submittedName>
        <fullName evidence="1">Histidine phosphatase family protein</fullName>
    </submittedName>
</protein>
<dbReference type="InterPro" id="IPR050275">
    <property type="entry name" value="PGM_Phosphatase"/>
</dbReference>
<sequence>MTRIILTRHGHVDWIAPERFRGRAELPLSELGKRQAEAVALRIAGSWQPDAIYTSPLSRCIHTGEAIARATGSSALVLDGLADTDYGQWQGLTHDEVRQRWPDEHRTWLESPDLAAIPGGESLADVLARGLRVLHEVLQRHAGETLVLVGHDSINRVLLLQFLGLPLARYWRLKQEPCCINEIVAEAGVFTIQRINETYHLAGVTADAATRSAQ</sequence>
<keyword evidence="2" id="KW-1185">Reference proteome</keyword>
<evidence type="ECO:0000313" key="2">
    <source>
        <dbReference type="Proteomes" id="UP000669060"/>
    </source>
</evidence>
<proteinExistence type="predicted"/>
<dbReference type="SMART" id="SM00855">
    <property type="entry name" value="PGAM"/>
    <property type="match status" value="1"/>
</dbReference>
<dbReference type="EMBL" id="JAELYA010000001">
    <property type="protein sequence ID" value="MBO3273751.1"/>
    <property type="molecule type" value="Genomic_DNA"/>
</dbReference>
<dbReference type="PANTHER" id="PTHR48100">
    <property type="entry name" value="BROAD-SPECIFICITY PHOSPHATASE YOR283W-RELATED"/>
    <property type="match status" value="1"/>
</dbReference>
<dbReference type="PANTHER" id="PTHR48100:SF10">
    <property type="entry name" value="2-CARBOXY-D-ARABINITOL-1-PHOSPHATASE-RELATED"/>
    <property type="match status" value="1"/>
</dbReference>
<dbReference type="Pfam" id="PF00300">
    <property type="entry name" value="His_Phos_1"/>
    <property type="match status" value="1"/>
</dbReference>
<dbReference type="InterPro" id="IPR013078">
    <property type="entry name" value="His_Pase_superF_clade-1"/>
</dbReference>
<dbReference type="RefSeq" id="WP_208311580.1">
    <property type="nucleotide sequence ID" value="NZ_JAELYA010000001.1"/>
</dbReference>